<evidence type="ECO:0000256" key="3">
    <source>
        <dbReference type="ARBA" id="ARBA00022452"/>
    </source>
</evidence>
<dbReference type="OrthoDB" id="127311at2"/>
<dbReference type="GO" id="GO:0009279">
    <property type="term" value="C:cell outer membrane"/>
    <property type="evidence" value="ECO:0007669"/>
    <property type="project" value="UniProtKB-SubCell"/>
</dbReference>
<dbReference type="SUPFAM" id="SSF56935">
    <property type="entry name" value="Porins"/>
    <property type="match status" value="1"/>
</dbReference>
<keyword evidence="11 12" id="KW-0998">Cell outer membrane</keyword>
<dbReference type="PANTHER" id="PTHR32552">
    <property type="entry name" value="FERRICHROME IRON RECEPTOR-RELATED"/>
    <property type="match status" value="1"/>
</dbReference>
<evidence type="ECO:0000259" key="16">
    <source>
        <dbReference type="Pfam" id="PF07715"/>
    </source>
</evidence>
<feature type="domain" description="TonB-dependent receptor-like beta-barrel" evidence="15">
    <location>
        <begin position="244"/>
        <end position="656"/>
    </location>
</feature>
<dbReference type="PROSITE" id="PS52016">
    <property type="entry name" value="TONB_DEPENDENT_REC_3"/>
    <property type="match status" value="1"/>
</dbReference>
<dbReference type="Pfam" id="PF07715">
    <property type="entry name" value="Plug"/>
    <property type="match status" value="1"/>
</dbReference>
<evidence type="ECO:0000256" key="1">
    <source>
        <dbReference type="ARBA" id="ARBA00004571"/>
    </source>
</evidence>
<name>A0A5P1RB68_9GAMM</name>
<keyword evidence="2 12" id="KW-0813">Transport</keyword>
<keyword evidence="8" id="KW-0406">Ion transport</keyword>
<keyword evidence="7" id="KW-0408">Iron</keyword>
<keyword evidence="10 12" id="KW-0472">Membrane</keyword>
<dbReference type="InterPro" id="IPR036942">
    <property type="entry name" value="Beta-barrel_TonB_sf"/>
</dbReference>
<evidence type="ECO:0000256" key="12">
    <source>
        <dbReference type="PROSITE-ProRule" id="PRU01360"/>
    </source>
</evidence>
<dbReference type="AlphaFoldDB" id="A0A5P1RB68"/>
<dbReference type="PROSITE" id="PS01156">
    <property type="entry name" value="TONB_DEPENDENT_REC_2"/>
    <property type="match status" value="1"/>
</dbReference>
<evidence type="ECO:0000313" key="18">
    <source>
        <dbReference type="Proteomes" id="UP000324760"/>
    </source>
</evidence>
<dbReference type="InterPro" id="IPR012910">
    <property type="entry name" value="Plug_dom"/>
</dbReference>
<evidence type="ECO:0000256" key="14">
    <source>
        <dbReference type="RuleBase" id="RU003357"/>
    </source>
</evidence>
<evidence type="ECO:0000256" key="13">
    <source>
        <dbReference type="PROSITE-ProRule" id="PRU10144"/>
    </source>
</evidence>
<organism evidence="17 18">
    <name type="scientific">Neptunomonas concharum</name>
    <dbReference type="NCBI Taxonomy" id="1031538"/>
    <lineage>
        <taxon>Bacteria</taxon>
        <taxon>Pseudomonadati</taxon>
        <taxon>Pseudomonadota</taxon>
        <taxon>Gammaproteobacteria</taxon>
        <taxon>Oceanospirillales</taxon>
        <taxon>Oceanospirillaceae</taxon>
        <taxon>Neptunomonas</taxon>
    </lineage>
</organism>
<keyword evidence="18" id="KW-1185">Reference proteome</keyword>
<accession>A0A5P1RB68</accession>
<dbReference type="Proteomes" id="UP000324760">
    <property type="component" value="Chromosome"/>
</dbReference>
<evidence type="ECO:0000256" key="4">
    <source>
        <dbReference type="ARBA" id="ARBA00022496"/>
    </source>
</evidence>
<dbReference type="InterPro" id="IPR010917">
    <property type="entry name" value="TonB_rcpt_CS"/>
</dbReference>
<dbReference type="InterPro" id="IPR000531">
    <property type="entry name" value="Beta-barrel_TonB"/>
</dbReference>
<comment type="similarity">
    <text evidence="12 14">Belongs to the TonB-dependent receptor family.</text>
</comment>
<dbReference type="PANTHER" id="PTHR32552:SF81">
    <property type="entry name" value="TONB-DEPENDENT OUTER MEMBRANE RECEPTOR"/>
    <property type="match status" value="1"/>
</dbReference>
<keyword evidence="6" id="KW-0732">Signal</keyword>
<evidence type="ECO:0000256" key="5">
    <source>
        <dbReference type="ARBA" id="ARBA00022692"/>
    </source>
</evidence>
<sequence length="698" mass="77801">MHFTLNPLYPSVLAMAVLTANESVATNRSMNNDLPVIYITSGVRGAALNQVPASLTAVNQETLQKQPTSHTEAMPSLAPNVNSSHGASRARFFQIRGIGERSQFIGPVNPSVGVTMDGIDMSNIGAAATLMDAQQVEILRGPQGTLYGANALAGLIHIRSNDPTTKTQGRVETTLATYNTRSLTAAVGGPVNENVGYRVAIQSNRSDGFMENDYLDKSHTNNIDETFLRGKLRIQANDHHMLDLTGFYADVDNGYDAFSLDNNRHTLSDQPGHDRLESSALALKSTWTGHNAFTLETSLSHSSADQEYGYDEDWAYPFFFTNPDDPTEDWGYNWFDNYKRDISTTTAEMRFISAPGAELFNGTTDWVTGVYYYHRETDLLRQRTDNADFNSDYTTSRFAVYGQLESRLSDVLRLTSGLRFEQSEFDYSDSDSVTSDEDDLLAGGRLALEYLANQNRTYYALVSAGYKVGGVNADTNLPEEQRAFETESLWNYEVGAKSNLLDNRLQTQVALFYQRRNDAQIKGYRTISMPSGGTSFIDYIDNTDQAYSYGLEAEAQWQVTPAINLFGGLGLLETQLNDSGAAFDGRDSAQSPSYQFMLGAAFKHSQHWFSGIEVEGKDEFYFSDSHNQRSDSYTLVNAHIGYQTPDWSIRLWGRNLTNEHYAVRGFYFGNDPRIDWAETQYTQLGSPRQIGITAAVNF</sequence>
<keyword evidence="3 12" id="KW-1134">Transmembrane beta strand</keyword>
<protein>
    <submittedName>
        <fullName evidence="17">TonB-dependent receptor plug domain-containing protein</fullName>
    </submittedName>
</protein>
<evidence type="ECO:0000256" key="7">
    <source>
        <dbReference type="ARBA" id="ARBA00023004"/>
    </source>
</evidence>
<evidence type="ECO:0000256" key="8">
    <source>
        <dbReference type="ARBA" id="ARBA00023065"/>
    </source>
</evidence>
<dbReference type="Pfam" id="PF00593">
    <property type="entry name" value="TonB_dep_Rec_b-barrel"/>
    <property type="match status" value="1"/>
</dbReference>
<feature type="domain" description="TonB-dependent receptor plug" evidence="16">
    <location>
        <begin position="49"/>
        <end position="154"/>
    </location>
</feature>
<keyword evidence="17" id="KW-0675">Receptor</keyword>
<evidence type="ECO:0000256" key="2">
    <source>
        <dbReference type="ARBA" id="ARBA00022448"/>
    </source>
</evidence>
<dbReference type="RefSeq" id="WP_138988233.1">
    <property type="nucleotide sequence ID" value="NZ_CP043869.1"/>
</dbReference>
<dbReference type="InterPro" id="IPR039426">
    <property type="entry name" value="TonB-dep_rcpt-like"/>
</dbReference>
<dbReference type="KEGG" id="ncu:F0U83_09065"/>
<proteinExistence type="inferred from homology"/>
<keyword evidence="4" id="KW-0410">Iron transport</keyword>
<evidence type="ECO:0000259" key="15">
    <source>
        <dbReference type="Pfam" id="PF00593"/>
    </source>
</evidence>
<evidence type="ECO:0000313" key="17">
    <source>
        <dbReference type="EMBL" id="QEQ96858.1"/>
    </source>
</evidence>
<evidence type="ECO:0000256" key="10">
    <source>
        <dbReference type="ARBA" id="ARBA00023136"/>
    </source>
</evidence>
<evidence type="ECO:0000256" key="11">
    <source>
        <dbReference type="ARBA" id="ARBA00023237"/>
    </source>
</evidence>
<keyword evidence="5 12" id="KW-0812">Transmembrane</keyword>
<feature type="short sequence motif" description="TonB C-terminal box" evidence="13">
    <location>
        <begin position="681"/>
        <end position="698"/>
    </location>
</feature>
<evidence type="ECO:0000256" key="6">
    <source>
        <dbReference type="ARBA" id="ARBA00022729"/>
    </source>
</evidence>
<evidence type="ECO:0000256" key="9">
    <source>
        <dbReference type="ARBA" id="ARBA00023077"/>
    </source>
</evidence>
<reference evidence="17 18" key="1">
    <citation type="journal article" date="2019" name="Biochem. Eng. J.">
        <title>Metabolic engineering of the marine bacteria Neptunomonas concharum for the production of acetoin and meso-2,3-butanediol from acetate.</title>
        <authorList>
            <person name="Li W."/>
            <person name="Pu N."/>
            <person name="Liu C.-X."/>
            <person name="Yuan Q.-P."/>
            <person name="Li Z.-J."/>
        </authorList>
    </citation>
    <scope>NUCLEOTIDE SEQUENCE [LARGE SCALE GENOMIC DNA]</scope>
    <source>
        <strain evidence="17 18">JCM17730</strain>
    </source>
</reference>
<dbReference type="GO" id="GO:0006826">
    <property type="term" value="P:iron ion transport"/>
    <property type="evidence" value="ECO:0007669"/>
    <property type="project" value="UniProtKB-KW"/>
</dbReference>
<gene>
    <name evidence="17" type="ORF">F0U83_09065</name>
</gene>
<keyword evidence="9 14" id="KW-0798">TonB box</keyword>
<dbReference type="EMBL" id="CP043869">
    <property type="protein sequence ID" value="QEQ96858.1"/>
    <property type="molecule type" value="Genomic_DNA"/>
</dbReference>
<dbReference type="Gene3D" id="2.40.170.20">
    <property type="entry name" value="TonB-dependent receptor, beta-barrel domain"/>
    <property type="match status" value="1"/>
</dbReference>
<comment type="subcellular location">
    <subcellularLocation>
        <location evidence="1 12">Cell outer membrane</location>
        <topology evidence="1 12">Multi-pass membrane protein</topology>
    </subcellularLocation>
</comment>